<evidence type="ECO:0000313" key="1">
    <source>
        <dbReference type="EMBL" id="OWJ64328.1"/>
    </source>
</evidence>
<evidence type="ECO:0000313" key="2">
    <source>
        <dbReference type="Proteomes" id="UP000196655"/>
    </source>
</evidence>
<dbReference type="AlphaFoldDB" id="A0A211ZGD0"/>
<proteinExistence type="predicted"/>
<keyword evidence="2" id="KW-1185">Reference proteome</keyword>
<protein>
    <recommendedName>
        <fullName evidence="3">Amidoligase enzyme</fullName>
    </recommendedName>
</protein>
<comment type="caution">
    <text evidence="1">The sequence shown here is derived from an EMBL/GenBank/DDBJ whole genome shotgun (WGS) entry which is preliminary data.</text>
</comment>
<dbReference type="OrthoDB" id="569444at2"/>
<name>A0A211ZGD0_9PROT</name>
<dbReference type="InterPro" id="IPR022025">
    <property type="entry name" value="Amidoligase_2"/>
</dbReference>
<accession>A0A211ZGD0</accession>
<dbReference type="EMBL" id="NHON01000061">
    <property type="protein sequence ID" value="OWJ64328.1"/>
    <property type="molecule type" value="Genomic_DNA"/>
</dbReference>
<organism evidence="1 2">
    <name type="scientific">Inquilinus limosus</name>
    <dbReference type="NCBI Taxonomy" id="171674"/>
    <lineage>
        <taxon>Bacteria</taxon>
        <taxon>Pseudomonadati</taxon>
        <taxon>Pseudomonadota</taxon>
        <taxon>Alphaproteobacteria</taxon>
        <taxon>Rhodospirillales</taxon>
        <taxon>Rhodospirillaceae</taxon>
        <taxon>Inquilinus</taxon>
    </lineage>
</organism>
<evidence type="ECO:0008006" key="3">
    <source>
        <dbReference type="Google" id="ProtNLM"/>
    </source>
</evidence>
<dbReference type="Pfam" id="PF12224">
    <property type="entry name" value="Amidoligase_2"/>
    <property type="match status" value="1"/>
</dbReference>
<dbReference type="RefSeq" id="WP_088154149.1">
    <property type="nucleotide sequence ID" value="NZ_NHON01000061.1"/>
</dbReference>
<sequence>MPRWTIGVEIELLAPPGRSRRDLAERVAALHGGRAERIFHPQAEPSLVPGVPVFETLTLGFAVADAAGAPVARFVDDLTLRNDLAAKAPPQPGWYRIAADDARFARLLARHCDPEAALETVLDGALPVFGGAVELKEGGIRRLSDAEGATIALAAPLPGERERPCEIITPPIAADHARALEALLAPARDLGFGLPDEGAVHLHFDGRALQDAATLQTLLRILAEHGPELRRICRTNPRCRRLGPHGRELLEAAFADDFAALPWPEAAARLIEAGAMKYCDFNVLNLLTGRPEKTTFEVRILPPTLDAAAIVAQAGLFEGLIRGAVERRTAQA</sequence>
<reference evidence="2" key="1">
    <citation type="submission" date="2017-05" db="EMBL/GenBank/DDBJ databases">
        <authorList>
            <person name="Macchi M."/>
            <person name="Festa S."/>
            <person name="Coppotelli B.M."/>
            <person name="Morelli I.S."/>
        </authorList>
    </citation>
    <scope>NUCLEOTIDE SEQUENCE [LARGE SCALE GENOMIC DNA]</scope>
    <source>
        <strain evidence="2">I</strain>
    </source>
</reference>
<dbReference type="Proteomes" id="UP000196655">
    <property type="component" value="Unassembled WGS sequence"/>
</dbReference>
<gene>
    <name evidence="1" type="ORF">BWR60_25230</name>
</gene>